<dbReference type="GO" id="GO:0008289">
    <property type="term" value="F:lipid binding"/>
    <property type="evidence" value="ECO:0007669"/>
    <property type="project" value="UniProtKB-KW"/>
</dbReference>
<keyword evidence="4" id="KW-0732">Signal</keyword>
<organism evidence="7 8">
    <name type="scientific">Parastrongyloides trichosuri</name>
    <name type="common">Possum-specific nematode worm</name>
    <dbReference type="NCBI Taxonomy" id="131310"/>
    <lineage>
        <taxon>Eukaryota</taxon>
        <taxon>Metazoa</taxon>
        <taxon>Ecdysozoa</taxon>
        <taxon>Nematoda</taxon>
        <taxon>Chromadorea</taxon>
        <taxon>Rhabditida</taxon>
        <taxon>Tylenchina</taxon>
        <taxon>Panagrolaimomorpha</taxon>
        <taxon>Strongyloidoidea</taxon>
        <taxon>Strongyloididae</taxon>
        <taxon>Parastrongyloides</taxon>
    </lineage>
</organism>
<evidence type="ECO:0000256" key="1">
    <source>
        <dbReference type="ARBA" id="ARBA00004613"/>
    </source>
</evidence>
<evidence type="ECO:0000256" key="2">
    <source>
        <dbReference type="ARBA" id="ARBA00006648"/>
    </source>
</evidence>
<evidence type="ECO:0000256" key="5">
    <source>
        <dbReference type="ARBA" id="ARBA00023054"/>
    </source>
</evidence>
<protein>
    <submittedName>
        <fullName evidence="8">Fatty-acid and retinol-binding protein 1</fullName>
    </submittedName>
</protein>
<dbReference type="Pfam" id="PF05823">
    <property type="entry name" value="Gp-FAR-1"/>
    <property type="match status" value="1"/>
</dbReference>
<name>A0A0N4ZU22_PARTI</name>
<dbReference type="InterPro" id="IPR008632">
    <property type="entry name" value="Gp-FAR-1"/>
</dbReference>
<keyword evidence="5" id="KW-0175">Coiled coil</keyword>
<evidence type="ECO:0000313" key="7">
    <source>
        <dbReference type="Proteomes" id="UP000038045"/>
    </source>
</evidence>
<reference evidence="8" key="1">
    <citation type="submission" date="2017-02" db="UniProtKB">
        <authorList>
            <consortium name="WormBaseParasite"/>
        </authorList>
    </citation>
    <scope>IDENTIFICATION</scope>
</reference>
<dbReference type="Proteomes" id="UP000038045">
    <property type="component" value="Unplaced"/>
</dbReference>
<accession>A0A0N4ZU22</accession>
<evidence type="ECO:0000256" key="4">
    <source>
        <dbReference type="ARBA" id="ARBA00022729"/>
    </source>
</evidence>
<dbReference type="AlphaFoldDB" id="A0A0N4ZU22"/>
<keyword evidence="6" id="KW-0446">Lipid-binding</keyword>
<keyword evidence="3" id="KW-0964">Secreted</keyword>
<sequence length="153" mass="18150">MPSEFRRLIPKNIYDIYFNLTTEDRIAILQSVLEKNHFNSAMDAVSFIKKRRPVLGKKLEELVNEISESIEGLYNDSKLFLKSFSQHLIDTFPDKEEAINFERYKSFQKKFIKKFKTLPDYIQNEIKEALPYIQLVTDKNAMKDMINYLIVDN</sequence>
<comment type="similarity">
    <text evidence="2">Belongs to the fatty-acid and retinol-binding protein (FARBP) family.</text>
</comment>
<dbReference type="WBParaSite" id="PTRK_0001208700.1">
    <property type="protein sequence ID" value="PTRK_0001208700.1"/>
    <property type="gene ID" value="PTRK_0001208700"/>
</dbReference>
<proteinExistence type="inferred from homology"/>
<dbReference type="Gene3D" id="1.20.120.1100">
    <property type="match status" value="1"/>
</dbReference>
<keyword evidence="7" id="KW-1185">Reference proteome</keyword>
<comment type="subcellular location">
    <subcellularLocation>
        <location evidence="1">Secreted</location>
    </subcellularLocation>
</comment>
<evidence type="ECO:0000256" key="3">
    <source>
        <dbReference type="ARBA" id="ARBA00022525"/>
    </source>
</evidence>
<evidence type="ECO:0000256" key="6">
    <source>
        <dbReference type="ARBA" id="ARBA00023121"/>
    </source>
</evidence>
<dbReference type="GO" id="GO:0005576">
    <property type="term" value="C:extracellular region"/>
    <property type="evidence" value="ECO:0007669"/>
    <property type="project" value="UniProtKB-SubCell"/>
</dbReference>
<evidence type="ECO:0000313" key="8">
    <source>
        <dbReference type="WBParaSite" id="PTRK_0001208700.1"/>
    </source>
</evidence>